<evidence type="ECO:0000313" key="4">
    <source>
        <dbReference type="Proteomes" id="UP000823886"/>
    </source>
</evidence>
<keyword evidence="1" id="KW-0472">Membrane</keyword>
<name>A0A9D2TC04_9FIRM</name>
<evidence type="ECO:0000313" key="3">
    <source>
        <dbReference type="EMBL" id="HJC63551.1"/>
    </source>
</evidence>
<feature type="domain" description="Heparan-alpha-glucosaminide N-acetyltransferase catalytic" evidence="2">
    <location>
        <begin position="7"/>
        <end position="237"/>
    </location>
</feature>
<feature type="transmembrane region" description="Helical" evidence="1">
    <location>
        <begin position="184"/>
        <end position="205"/>
    </location>
</feature>
<keyword evidence="1" id="KW-1133">Transmembrane helix</keyword>
<feature type="transmembrane region" description="Helical" evidence="1">
    <location>
        <begin position="125"/>
        <end position="145"/>
    </location>
</feature>
<proteinExistence type="predicted"/>
<feature type="transmembrane region" description="Helical" evidence="1">
    <location>
        <begin position="9"/>
        <end position="29"/>
    </location>
</feature>
<dbReference type="InterPro" id="IPR012429">
    <property type="entry name" value="HGSNAT_cat"/>
</dbReference>
<keyword evidence="1" id="KW-0812">Transmembrane</keyword>
<dbReference type="Proteomes" id="UP000823886">
    <property type="component" value="Unassembled WGS sequence"/>
</dbReference>
<evidence type="ECO:0000256" key="1">
    <source>
        <dbReference type="SAM" id="Phobius"/>
    </source>
</evidence>
<protein>
    <submittedName>
        <fullName evidence="3">DUF1624 domain-containing protein</fullName>
    </submittedName>
</protein>
<gene>
    <name evidence="3" type="ORF">H9753_08040</name>
</gene>
<reference evidence="3" key="1">
    <citation type="journal article" date="2021" name="PeerJ">
        <title>Extensive microbial diversity within the chicken gut microbiome revealed by metagenomics and culture.</title>
        <authorList>
            <person name="Gilroy R."/>
            <person name="Ravi A."/>
            <person name="Getino M."/>
            <person name="Pursley I."/>
            <person name="Horton D.L."/>
            <person name="Alikhan N.F."/>
            <person name="Baker D."/>
            <person name="Gharbi K."/>
            <person name="Hall N."/>
            <person name="Watson M."/>
            <person name="Adriaenssens E.M."/>
            <person name="Foster-Nyarko E."/>
            <person name="Jarju S."/>
            <person name="Secka A."/>
            <person name="Antonio M."/>
            <person name="Oren A."/>
            <person name="Chaudhuri R.R."/>
            <person name="La Ragione R."/>
            <person name="Hildebrand F."/>
            <person name="Pallen M.J."/>
        </authorList>
    </citation>
    <scope>NUCLEOTIDE SEQUENCE</scope>
    <source>
        <strain evidence="3">ChiBcec2-3848</strain>
    </source>
</reference>
<feature type="transmembrane region" description="Helical" evidence="1">
    <location>
        <begin position="49"/>
        <end position="66"/>
    </location>
</feature>
<sequence>MPGTAKRYYLLDGIRGFAVVNMVVFHFLYDVFMIYGRDPNWYGQPAVRFWQQTICWTFILISGFVWRWGKAGNVKRGCALNLWGFVITLVTFLATPEEAVWFGILNFIGCAILLLAMFEKGIEKIPPVLGTAVSFLLFLLCRRIQYGTIGLGEHVIAEVPDFLYGIAILTPFGFPFPDFRSSDYFPVLPWIFLYLCGFFLSKILMEKSWWKRIAQYKVPVLSGLGRKAIWVYLIHQPVCMLLCGIFFS</sequence>
<feature type="transmembrane region" description="Helical" evidence="1">
    <location>
        <begin position="100"/>
        <end position="118"/>
    </location>
</feature>
<evidence type="ECO:0000259" key="2">
    <source>
        <dbReference type="Pfam" id="PF07786"/>
    </source>
</evidence>
<dbReference type="Pfam" id="PF07786">
    <property type="entry name" value="HGSNAT_cat"/>
    <property type="match status" value="1"/>
</dbReference>
<organism evidence="3 4">
    <name type="scientific">Candidatus Blautia merdavium</name>
    <dbReference type="NCBI Taxonomy" id="2838494"/>
    <lineage>
        <taxon>Bacteria</taxon>
        <taxon>Bacillati</taxon>
        <taxon>Bacillota</taxon>
        <taxon>Clostridia</taxon>
        <taxon>Lachnospirales</taxon>
        <taxon>Lachnospiraceae</taxon>
        <taxon>Blautia</taxon>
    </lineage>
</organism>
<dbReference type="AlphaFoldDB" id="A0A9D2TC04"/>
<accession>A0A9D2TC04</accession>
<feature type="transmembrane region" description="Helical" evidence="1">
    <location>
        <begin position="78"/>
        <end position="94"/>
    </location>
</feature>
<comment type="caution">
    <text evidence="3">The sequence shown here is derived from an EMBL/GenBank/DDBJ whole genome shotgun (WGS) entry which is preliminary data.</text>
</comment>
<dbReference type="EMBL" id="DWVZ01000107">
    <property type="protein sequence ID" value="HJC63551.1"/>
    <property type="molecule type" value="Genomic_DNA"/>
</dbReference>
<reference evidence="3" key="2">
    <citation type="submission" date="2021-04" db="EMBL/GenBank/DDBJ databases">
        <authorList>
            <person name="Gilroy R."/>
        </authorList>
    </citation>
    <scope>NUCLEOTIDE SEQUENCE</scope>
    <source>
        <strain evidence="3">ChiBcec2-3848</strain>
    </source>
</reference>